<dbReference type="Proteomes" id="UP000053258">
    <property type="component" value="Unassembled WGS sequence"/>
</dbReference>
<proteinExistence type="predicted"/>
<dbReference type="OrthoDB" id="416454at2759"/>
<feature type="non-terminal residue" evidence="1">
    <location>
        <position position="1"/>
    </location>
</feature>
<organism evidence="1 2">
    <name type="scientific">Manacus vitellinus</name>
    <name type="common">golden-collared manakin</name>
    <dbReference type="NCBI Taxonomy" id="328815"/>
    <lineage>
        <taxon>Eukaryota</taxon>
        <taxon>Metazoa</taxon>
        <taxon>Chordata</taxon>
        <taxon>Craniata</taxon>
        <taxon>Vertebrata</taxon>
        <taxon>Euteleostomi</taxon>
        <taxon>Archelosauria</taxon>
        <taxon>Archosauria</taxon>
        <taxon>Dinosauria</taxon>
        <taxon>Saurischia</taxon>
        <taxon>Theropoda</taxon>
        <taxon>Coelurosauria</taxon>
        <taxon>Aves</taxon>
        <taxon>Neognathae</taxon>
        <taxon>Neoaves</taxon>
        <taxon>Telluraves</taxon>
        <taxon>Australaves</taxon>
        <taxon>Passeriformes</taxon>
        <taxon>Pipridae</taxon>
        <taxon>Manacus</taxon>
    </lineage>
</organism>
<evidence type="ECO:0000313" key="2">
    <source>
        <dbReference type="Proteomes" id="UP000053258"/>
    </source>
</evidence>
<dbReference type="AlphaFoldDB" id="A0A093QJG5"/>
<reference evidence="1 2" key="1">
    <citation type="submission" date="2014-06" db="EMBL/GenBank/DDBJ databases">
        <title>Genome evolution of avian class.</title>
        <authorList>
            <person name="Zhang G."/>
            <person name="Li C."/>
        </authorList>
    </citation>
    <scope>NUCLEOTIDE SEQUENCE [LARGE SCALE GENOMIC DNA]</scope>
    <source>
        <strain evidence="1">BGI_N305</strain>
    </source>
</reference>
<accession>A0A093QJG5</accession>
<keyword evidence="2" id="KW-1185">Reference proteome</keyword>
<evidence type="ECO:0008006" key="3">
    <source>
        <dbReference type="Google" id="ProtNLM"/>
    </source>
</evidence>
<evidence type="ECO:0000313" key="1">
    <source>
        <dbReference type="EMBL" id="KFW84157.1"/>
    </source>
</evidence>
<name>A0A093QJG5_9PASS</name>
<dbReference type="PANTHER" id="PTHR33395">
    <property type="entry name" value="TRANSCRIPTASE, PUTATIVE-RELATED-RELATED"/>
    <property type="match status" value="1"/>
</dbReference>
<protein>
    <recommendedName>
        <fullName evidence="3">RNA-directed DNA polymerase from mobile element jockey</fullName>
    </recommendedName>
</protein>
<dbReference type="EMBL" id="KL672029">
    <property type="protein sequence ID" value="KFW84157.1"/>
    <property type="molecule type" value="Genomic_DNA"/>
</dbReference>
<gene>
    <name evidence="1" type="ORF">N305_14407</name>
</gene>
<dbReference type="GO" id="GO:0031012">
    <property type="term" value="C:extracellular matrix"/>
    <property type="evidence" value="ECO:0007669"/>
    <property type="project" value="TreeGrafter"/>
</dbReference>
<dbReference type="GO" id="GO:0007508">
    <property type="term" value="P:larval heart development"/>
    <property type="evidence" value="ECO:0007669"/>
    <property type="project" value="TreeGrafter"/>
</dbReference>
<sequence length="104" mass="11828">DKNLNSPPVIQEETVSDLLSRLDPHKSMGPDGIHPRVMRELAEELTKPLSIIYQQSWLTGEVPDDWKSANVVPFHKKGRKEDPRNYKPICLTSVPGKVMEQIIL</sequence>
<feature type="non-terminal residue" evidence="1">
    <location>
        <position position="104"/>
    </location>
</feature>
<dbReference type="GO" id="GO:0061343">
    <property type="term" value="P:cell adhesion involved in heart morphogenesis"/>
    <property type="evidence" value="ECO:0007669"/>
    <property type="project" value="TreeGrafter"/>
</dbReference>
<dbReference type="PANTHER" id="PTHR33395:SF22">
    <property type="entry name" value="REVERSE TRANSCRIPTASE DOMAIN-CONTAINING PROTEIN"/>
    <property type="match status" value="1"/>
</dbReference>